<comment type="function">
    <text evidence="2">One of several proteins that assist in the late maturation steps of the functional core of the 30S ribosomal subunit. Associates with free 30S ribosomal subunits (but not with 30S subunits that are part of 70S ribosomes or polysomes). Required for efficient processing of 16S rRNA. May interact with the 5'-terminal helix region of 16S rRNA.</text>
</comment>
<dbReference type="SUPFAM" id="SSF89919">
    <property type="entry name" value="Ribosome-binding factor A, RbfA"/>
    <property type="match status" value="1"/>
</dbReference>
<dbReference type="NCBIfam" id="TIGR00082">
    <property type="entry name" value="rbfA"/>
    <property type="match status" value="1"/>
</dbReference>
<dbReference type="PANTHER" id="PTHR33515">
    <property type="entry name" value="RIBOSOME-BINDING FACTOR A, CHLOROPLASTIC-RELATED"/>
    <property type="match status" value="1"/>
</dbReference>
<comment type="similarity">
    <text evidence="2">Belongs to the RbfA family.</text>
</comment>
<dbReference type="HAMAP" id="MF_00003">
    <property type="entry name" value="RbfA"/>
    <property type="match status" value="1"/>
</dbReference>
<name>A0A6F8ZGI0_9FIRM</name>
<comment type="subcellular location">
    <subcellularLocation>
        <location evidence="2">Cytoplasm</location>
    </subcellularLocation>
</comment>
<dbReference type="GO" id="GO:0043024">
    <property type="term" value="F:ribosomal small subunit binding"/>
    <property type="evidence" value="ECO:0007669"/>
    <property type="project" value="TreeGrafter"/>
</dbReference>
<dbReference type="InterPro" id="IPR000238">
    <property type="entry name" value="RbfA"/>
</dbReference>
<dbReference type="EMBL" id="LR778114">
    <property type="protein sequence ID" value="CAB1128773.1"/>
    <property type="molecule type" value="Genomic_DNA"/>
</dbReference>
<keyword evidence="4" id="KW-1185">Reference proteome</keyword>
<comment type="subunit">
    <text evidence="2">Monomer. Binds 30S ribosomal subunits, but not 50S ribosomal subunits or 70S ribosomes.</text>
</comment>
<dbReference type="InterPro" id="IPR023799">
    <property type="entry name" value="RbfA_dom_sf"/>
</dbReference>
<dbReference type="GO" id="GO:0005829">
    <property type="term" value="C:cytosol"/>
    <property type="evidence" value="ECO:0007669"/>
    <property type="project" value="TreeGrafter"/>
</dbReference>
<accession>A0A6F8ZGI0</accession>
<evidence type="ECO:0000313" key="4">
    <source>
        <dbReference type="Proteomes" id="UP000503399"/>
    </source>
</evidence>
<reference evidence="3 4" key="1">
    <citation type="submission" date="2020-02" db="EMBL/GenBank/DDBJ databases">
        <authorList>
            <person name="Hogendoorn C."/>
        </authorList>
    </citation>
    <scope>NUCLEOTIDE SEQUENCE [LARGE SCALE GENOMIC DNA]</scope>
    <source>
        <strain evidence="3">R501</strain>
    </source>
</reference>
<dbReference type="GO" id="GO:0030490">
    <property type="term" value="P:maturation of SSU-rRNA"/>
    <property type="evidence" value="ECO:0007669"/>
    <property type="project" value="UniProtKB-UniRule"/>
</dbReference>
<keyword evidence="1 2" id="KW-0690">Ribosome biogenesis</keyword>
<evidence type="ECO:0000313" key="3">
    <source>
        <dbReference type="EMBL" id="CAB1128773.1"/>
    </source>
</evidence>
<dbReference type="AlphaFoldDB" id="A0A6F8ZGI0"/>
<gene>
    <name evidence="2 3" type="primary">rbfA</name>
    <name evidence="3" type="ORF">R50_1267</name>
</gene>
<keyword evidence="2" id="KW-0963">Cytoplasm</keyword>
<sequence>MNKARAERIGQAMQQEIGAMLQREVKDPRIGFVSVTRVEVSRDLSRARVYVSLFGDAGEQADSLEGLRSAAAFLRGEVARRLHLLKAPQLEFVQDHAIDASLRVHALLREIEPRPGKPGDGEPPA</sequence>
<dbReference type="PANTHER" id="PTHR33515:SF1">
    <property type="entry name" value="RIBOSOME-BINDING FACTOR A, CHLOROPLASTIC-RELATED"/>
    <property type="match status" value="1"/>
</dbReference>
<dbReference type="Gene3D" id="3.30.300.20">
    <property type="match status" value="1"/>
</dbReference>
<dbReference type="Proteomes" id="UP000503399">
    <property type="component" value="Chromosome"/>
</dbReference>
<dbReference type="Pfam" id="PF02033">
    <property type="entry name" value="RBFA"/>
    <property type="match status" value="1"/>
</dbReference>
<evidence type="ECO:0000256" key="2">
    <source>
        <dbReference type="HAMAP-Rule" id="MF_00003"/>
    </source>
</evidence>
<dbReference type="InterPro" id="IPR015946">
    <property type="entry name" value="KH_dom-like_a/b"/>
</dbReference>
<organism evidence="3 4">
    <name type="scientific">Candidatus Hydrogenisulfobacillus filiaventi</name>
    <dbReference type="NCBI Taxonomy" id="2707344"/>
    <lineage>
        <taxon>Bacteria</taxon>
        <taxon>Bacillati</taxon>
        <taxon>Bacillota</taxon>
        <taxon>Clostridia</taxon>
        <taxon>Eubacteriales</taxon>
        <taxon>Clostridiales Family XVII. Incertae Sedis</taxon>
        <taxon>Candidatus Hydrogenisulfobacillus</taxon>
    </lineage>
</organism>
<protein>
    <recommendedName>
        <fullName evidence="2">Ribosome-binding factor A</fullName>
    </recommendedName>
</protein>
<proteinExistence type="inferred from homology"/>
<dbReference type="KEGG" id="hfv:R50_1267"/>
<evidence type="ECO:0000256" key="1">
    <source>
        <dbReference type="ARBA" id="ARBA00022517"/>
    </source>
</evidence>